<dbReference type="AlphaFoldDB" id="A0A212LI38"/>
<feature type="region of interest" description="Disordered" evidence="1">
    <location>
        <begin position="59"/>
        <end position="93"/>
    </location>
</feature>
<dbReference type="Gene3D" id="2.40.50.90">
    <property type="match status" value="1"/>
</dbReference>
<keyword evidence="2" id="KW-1133">Transmembrane helix</keyword>
<reference evidence="3" key="1">
    <citation type="submission" date="2016-08" db="EMBL/GenBank/DDBJ databases">
        <authorList>
            <person name="Seilhamer J.J."/>
        </authorList>
    </citation>
    <scope>NUCLEOTIDE SEQUENCE</scope>
    <source>
        <strain evidence="3">86</strain>
    </source>
</reference>
<feature type="compositionally biased region" description="Pro residues" evidence="1">
    <location>
        <begin position="59"/>
        <end position="72"/>
    </location>
</feature>
<protein>
    <recommendedName>
        <fullName evidence="4">Thermonuclease family protein</fullName>
    </recommendedName>
</protein>
<dbReference type="EMBL" id="FMJD01000008">
    <property type="protein sequence ID" value="SCM77221.1"/>
    <property type="molecule type" value="Genomic_DNA"/>
</dbReference>
<name>A0A212LI38_9HYPH</name>
<gene>
    <name evidence="3" type="ORF">KL86PLE_41026</name>
</gene>
<evidence type="ECO:0008006" key="4">
    <source>
        <dbReference type="Google" id="ProtNLM"/>
    </source>
</evidence>
<dbReference type="InterPro" id="IPR035437">
    <property type="entry name" value="SNase_OB-fold_sf"/>
</dbReference>
<evidence type="ECO:0000256" key="1">
    <source>
        <dbReference type="SAM" id="MobiDB-lite"/>
    </source>
</evidence>
<evidence type="ECO:0000256" key="2">
    <source>
        <dbReference type="SAM" id="Phobius"/>
    </source>
</evidence>
<sequence length="240" mass="25357">MARQERRYGFLIRWVAPLIAGPALTAAALLWLSEDAEREDLAAARPTILDFGRLPSPPVLRQPLAADPPPPVEGSGRTAAAGTAAKAPEPALPLAPPPDSFEALFPRVTVLDAGRFRTIRDREPLVVHLAGVNGLAFSDSCEGTVGRWNCGARARADLARLIGPRAVGCVGIAAEGDDGESRADCWVGSRNLSLFMVSRGWAEPVDPADPLLAPYAGKAKAEKLGRYGDGSLRPPDPADE</sequence>
<organism evidence="3">
    <name type="scientific">uncultured Pleomorphomonas sp</name>
    <dbReference type="NCBI Taxonomy" id="442121"/>
    <lineage>
        <taxon>Bacteria</taxon>
        <taxon>Pseudomonadati</taxon>
        <taxon>Pseudomonadota</taxon>
        <taxon>Alphaproteobacteria</taxon>
        <taxon>Hyphomicrobiales</taxon>
        <taxon>Pleomorphomonadaceae</taxon>
        <taxon>Pleomorphomonas</taxon>
        <taxon>environmental samples</taxon>
    </lineage>
</organism>
<keyword evidence="2" id="KW-0472">Membrane</keyword>
<dbReference type="SUPFAM" id="SSF50199">
    <property type="entry name" value="Staphylococcal nuclease"/>
    <property type="match status" value="1"/>
</dbReference>
<accession>A0A212LI38</accession>
<feature type="compositionally biased region" description="Low complexity" evidence="1">
    <location>
        <begin position="78"/>
        <end position="89"/>
    </location>
</feature>
<keyword evidence="2" id="KW-0812">Transmembrane</keyword>
<proteinExistence type="predicted"/>
<evidence type="ECO:0000313" key="3">
    <source>
        <dbReference type="EMBL" id="SCM77221.1"/>
    </source>
</evidence>
<dbReference type="RefSeq" id="WP_288197154.1">
    <property type="nucleotide sequence ID" value="NZ_LT608334.1"/>
</dbReference>
<feature type="transmembrane region" description="Helical" evidence="2">
    <location>
        <begin position="12"/>
        <end position="32"/>
    </location>
</feature>